<dbReference type="HOGENOM" id="CLU_949067_0_0_7"/>
<gene>
    <name evidence="1" type="ordered locus">Dole_0118</name>
</gene>
<dbReference type="OrthoDB" id="9841525at2"/>
<dbReference type="STRING" id="96561.Dole_0118"/>
<accession>A8ZSL5</accession>
<keyword evidence="2" id="KW-1185">Reference proteome</keyword>
<dbReference type="KEGG" id="dol:Dole_0118"/>
<reference evidence="1 2" key="1">
    <citation type="submission" date="2007-10" db="EMBL/GenBank/DDBJ databases">
        <title>Complete sequence of Desulfococcus oleovorans Hxd3.</title>
        <authorList>
            <consortium name="US DOE Joint Genome Institute"/>
            <person name="Copeland A."/>
            <person name="Lucas S."/>
            <person name="Lapidus A."/>
            <person name="Barry K."/>
            <person name="Glavina del Rio T."/>
            <person name="Dalin E."/>
            <person name="Tice H."/>
            <person name="Pitluck S."/>
            <person name="Kiss H."/>
            <person name="Brettin T."/>
            <person name="Bruce D."/>
            <person name="Detter J.C."/>
            <person name="Han C."/>
            <person name="Schmutz J."/>
            <person name="Larimer F."/>
            <person name="Land M."/>
            <person name="Hauser L."/>
            <person name="Kyrpides N."/>
            <person name="Kim E."/>
            <person name="Wawrik B."/>
            <person name="Richardson P."/>
        </authorList>
    </citation>
    <scope>NUCLEOTIDE SEQUENCE [LARGE SCALE GENOMIC DNA]</scope>
    <source>
        <strain evidence="2">DSM 6200 / JCM 39069 / Hxd3</strain>
    </source>
</reference>
<evidence type="ECO:0000313" key="1">
    <source>
        <dbReference type="EMBL" id="ABW65928.1"/>
    </source>
</evidence>
<sequence length="293" mass="33260">MRPVRQLFLLPFLLLVFASSGLCFTDVTTLEFKGFTLGMSLEQAVKTLKARAYRENRDIRVFSSGEYAISAYFQNDIPLHLVSAKESDYTDMTLQFANNELLMLDAKTRYVTADQARALPDKYTRIFGPFDFRGEKLSRDTAVLFWLWGGESIRPETPPMAPHVQVQIISKRENGKETPESEELRMVDVPKLMGVQYAETLEQYLKGNALYAAKVEEGRKLAAGHIPKIQAAIDGDDRYRQVKLNPFEDTILVSGVVKQGDLNPLKEMVAATDPPLKITWNVREYPAEVFKQK</sequence>
<organism evidence="1 2">
    <name type="scientific">Desulfosudis oleivorans (strain DSM 6200 / JCM 39069 / Hxd3)</name>
    <name type="common">Desulfococcus oleovorans</name>
    <dbReference type="NCBI Taxonomy" id="96561"/>
    <lineage>
        <taxon>Bacteria</taxon>
        <taxon>Pseudomonadati</taxon>
        <taxon>Thermodesulfobacteriota</taxon>
        <taxon>Desulfobacteria</taxon>
        <taxon>Desulfobacterales</taxon>
        <taxon>Desulfosudaceae</taxon>
        <taxon>Desulfosudis</taxon>
    </lineage>
</organism>
<dbReference type="RefSeq" id="WP_012173547.1">
    <property type="nucleotide sequence ID" value="NC_009943.1"/>
</dbReference>
<dbReference type="AlphaFoldDB" id="A8ZSL5"/>
<name>A8ZSL5_DESOH</name>
<proteinExistence type="predicted"/>
<dbReference type="EMBL" id="CP000859">
    <property type="protein sequence ID" value="ABW65928.1"/>
    <property type="molecule type" value="Genomic_DNA"/>
</dbReference>
<evidence type="ECO:0000313" key="2">
    <source>
        <dbReference type="Proteomes" id="UP000008561"/>
    </source>
</evidence>
<protein>
    <submittedName>
        <fullName evidence="1">Uncharacterized protein</fullName>
    </submittedName>
</protein>
<dbReference type="Proteomes" id="UP000008561">
    <property type="component" value="Chromosome"/>
</dbReference>